<protein>
    <submittedName>
        <fullName evidence="2">Uncharacterized protein</fullName>
    </submittedName>
</protein>
<evidence type="ECO:0000313" key="2">
    <source>
        <dbReference type="EMBL" id="KAL0277566.1"/>
    </source>
</evidence>
<proteinExistence type="predicted"/>
<name>A0AAW2I6R8_9NEOP</name>
<organism evidence="2">
    <name type="scientific">Menopon gallinae</name>
    <name type="common">poultry shaft louse</name>
    <dbReference type="NCBI Taxonomy" id="328185"/>
    <lineage>
        <taxon>Eukaryota</taxon>
        <taxon>Metazoa</taxon>
        <taxon>Ecdysozoa</taxon>
        <taxon>Arthropoda</taxon>
        <taxon>Hexapoda</taxon>
        <taxon>Insecta</taxon>
        <taxon>Pterygota</taxon>
        <taxon>Neoptera</taxon>
        <taxon>Paraneoptera</taxon>
        <taxon>Psocodea</taxon>
        <taxon>Troctomorpha</taxon>
        <taxon>Phthiraptera</taxon>
        <taxon>Amblycera</taxon>
        <taxon>Menoponidae</taxon>
        <taxon>Menopon</taxon>
    </lineage>
</organism>
<comment type="caution">
    <text evidence="2">The sequence shown here is derived from an EMBL/GenBank/DDBJ whole genome shotgun (WGS) entry which is preliminary data.</text>
</comment>
<sequence>MEDGDVKVKKKNKTGPLKSTPGFLKCMRNVYLYFKEEKEKGALNIPINSFIERTAVACGVGRKTLYNYAKKGLFDEHPTILQPKQKKKRGKLKMKQHATEDPQLSKKGRKKGTQAVATNAGPSSNPVPYKAKSPPQRIAKNAMIQTDAKALVTNENLCMQTTAPEADNGYDHCMITRDQTKGPHIQHFREHQTGSRLLHGEQHMTYGLSYAYFRVADVHERHERGKDHHLPAANYLVPPLRLVIRQSVKSSVDSAQYAYDIYLRLSIK</sequence>
<gene>
    <name evidence="2" type="ORF">PYX00_004805</name>
</gene>
<reference evidence="2" key="1">
    <citation type="journal article" date="2024" name="Gigascience">
        <title>Chromosome-level genome of the poultry shaft louse Menopon gallinae provides insight into the host-switching and adaptive evolution of parasitic lice.</title>
        <authorList>
            <person name="Xu Y."/>
            <person name="Ma L."/>
            <person name="Liu S."/>
            <person name="Liang Y."/>
            <person name="Liu Q."/>
            <person name="He Z."/>
            <person name="Tian L."/>
            <person name="Duan Y."/>
            <person name="Cai W."/>
            <person name="Li H."/>
            <person name="Song F."/>
        </authorList>
    </citation>
    <scope>NUCLEOTIDE SEQUENCE</scope>
    <source>
        <strain evidence="2">Cailab_2023a</strain>
    </source>
</reference>
<feature type="compositionally biased region" description="Polar residues" evidence="1">
    <location>
        <begin position="115"/>
        <end position="126"/>
    </location>
</feature>
<feature type="compositionally biased region" description="Basic residues" evidence="1">
    <location>
        <begin position="84"/>
        <end position="96"/>
    </location>
</feature>
<feature type="region of interest" description="Disordered" evidence="1">
    <location>
        <begin position="79"/>
        <end position="135"/>
    </location>
</feature>
<evidence type="ECO:0000256" key="1">
    <source>
        <dbReference type="SAM" id="MobiDB-lite"/>
    </source>
</evidence>
<dbReference type="AlphaFoldDB" id="A0AAW2I6R8"/>
<accession>A0AAW2I6R8</accession>
<dbReference type="EMBL" id="JARGDH010000002">
    <property type="protein sequence ID" value="KAL0277566.1"/>
    <property type="molecule type" value="Genomic_DNA"/>
</dbReference>